<dbReference type="Proteomes" id="UP000831701">
    <property type="component" value="Chromosome 1"/>
</dbReference>
<protein>
    <submittedName>
        <fullName evidence="1">Uncharacterized protein</fullName>
    </submittedName>
</protein>
<dbReference type="EMBL" id="CM041531">
    <property type="protein sequence ID" value="KAI3377781.1"/>
    <property type="molecule type" value="Genomic_DNA"/>
</dbReference>
<evidence type="ECO:0000313" key="1">
    <source>
        <dbReference type="EMBL" id="KAI3377781.1"/>
    </source>
</evidence>
<evidence type="ECO:0000313" key="2">
    <source>
        <dbReference type="Proteomes" id="UP000831701"/>
    </source>
</evidence>
<proteinExistence type="predicted"/>
<name>A0ACB8XCW6_9TELE</name>
<sequence length="4382" mass="488931">MTVNDLSGGPGKTRKRKPKKTPAEEVTADSFSSQATEEVDAVPGRDFASVSQSTVSSLPCTPKRARGQRGRTQKACLTSTPVHSSSESPPGAKQVELEYTEVITQLKTSEVDSPCCKSKSQNRRGNGPALQTRQLRKRETKEQTQTGGETISPPAKRRGGRRRKAEAGIVQPSKRPRPRFELDKPDAAEQDESLLSSDLSIELSHHEEQLLSLSVQEDEESDEEEEEELPSFLMQVDKKPPAITEGVFVWYKFRNYPFWPAMVKSVNRKQRKASIMFIDDSMNHKKKGFTVALKALKPFDCEEANELVCKAKEKYDAAIERSLELVTDYRIRIACGSFSGSFIEYFAHDMSYPVRRKYPQAASERLTIASDAITEALCGDHKDSCSEQQEEVNRTKRLLPDRSHAAHNRANEKLVHFIVKQRMVESRLLAVIRGQQQSRWLRSFLSANRRRVVNIYLEDDQQLDQVYWYLNELYTTAITTAPCLAEVKSMEPVPFVLDVLLPEAIIYAIAGVDNVSVKKAEEKYLRGRCISNRHFLQLFRGDPEAFPGQPRGIVSPACPGSSLRPPPGGTCLEHLPREASRGHLKQMPKPPQLTPLDVKEQRLYSELLPSDRASHPISKGAPSHPAEETHFGRLYPRSCPFGHYPKFMTIDRGGRSSRSRPSRYHCHVAHVSVEVPSRTMESPVGALSSTPPRDSKKAWVLCTAVQPVCTNNSKRPIPNPKAQGSDPLVHRVNFQHMAAELGSYKQAHTSPPPLTLGNSRVVEGPAPLKELGSRAQAMHGAQVTSSLLPFPGVTVDALGEDEITLDSVLHGKFTVGRSGLAWLACGPHLEVVHAVTGERLSAYCFSRWRGAPTQCPRCQGLQLAQTVRALSGLLVGLEEAEGSVLCLYDLGLSRVVKAVVIPGRITAIEPLVSYGGASTSTQHLHQSLRWFFGIAAVVTDLGHVLLVDLCLDDLSCSQSELEASDLQVVTKSPAEIPRLREVSSRQGRHLCLQLNGPSGIGATALQYISRTNQLAVGFSDGYLQLWNMKALKKEYHSQLEGGRVPVHAFTFQEPENDPRNCCYLWAVQSSQDLEGDMVSLRLLQLAFSERKCLASGKILYEGLEYCEERYSQELSGTAFPLRAQTTNTRLLSCQTIEKFRPHPDRDDSMNEVASPDTSVSIFSWQVKAYGQGTPSIYVGVFDINRWYHAQMPDSLRTGESLQNCPYLAVWSLDPVVQMVSSHVLLDVVVHDRSLSRGLPFTCPPPEQYFNPTTYNFDATCLLNSGIVHLTCSGYQKEASFLCTLGFLKKAAPCSSDIISNSYSRCLMSGLLSSRLADTQASSLSQEEQLDAILSTAVETSSLGMITGCIKQWTAEEQPGSALNLRYILDWAWNKVIQTKEELDGICAPLFDSSSNFTDPQTMQLLQHSQRLLGNLSTIFHCLLTEAQELTQKGLVGLMNKNMVSSLISKYAQVVLWFCRTGLLPEGSDDDALQISRPFYTHSVISNYYTIRREELTRLAKGKWCADCLMIDGLVGQCGERLTNLWKRDEGGTGQYPPPTLHALLDIYLLDNIDEAVKHAIVIYLLLDVMYSFPNKDGASVESFPTAFAIPIGLVKLVQGLWLLDHHDHQSSFELLLHPAASHCQFEWQHERVLQALMCQGQHSVALRYFHVTKPPISSTSQAKLCLSVLLHNRCLIEAWSLLRQHSNRLNMGELLGFLYESCQELGLIKELLKLPLGLTEQESLEKFLQGTGGLQNRELLMVHYLQQANYISALQLNHSLKMNLVNERDPKLKERSNTRNSLLDQYGKVLPRVQRKLAMERSKPYQHTYAIHREVSRPQPLSTITKRSANEKVMSRAGFINNVLTKIEEVWLGKGATPQSSPAKSPRAAEVQSPKPSALALPDPFLGTPITMTSKRKSRLMDLVVHPSCQTPRPLLSPPRPPPAWISPKSVSKAPELSLLQTPQVVKRARALAASGPVFSAFTPQSILRSSLRPTPVATPSASPGRSVTPPLRSKESRITFIEEAESPEPEKSIRWTNGMAADSEISLLTRGPTLSKATRKTWSSQPAEEEEDGDEEEEQPRVKFLPPQGGIPSPQLKCFESESSSIPEVAAESRPLDAAQAQLSLSFDTSQTSVRSTDTTLEYYDAPLSDEQEGEEERAATEKDEAVTANIKGLTDNEEPEEKPSPTTEKTPLPTSEDLEREEEEANEEETFEDVMEISLEQEVKNEEEVRSEKEDEEDIESGSKQEDAATPSQEEMSSHDQVCNQVTESMDSVPEVKSQDQPTVGVQSEATESTEFTEPLKSSGATELTYEPAEELEQSTDLTEFVQRHLFDTDMSPLTRSGIHGGSQTQTSFNSESLGEVEEEEQAAAEAPPAFTSQKSTTSVTSSEPTGTDSHSVVSVNDSEELSSPVSEDEEEEEEESDQAEDEDEKEEEEEEDSGSEVEIIEEVQGNGRLPPLQSCSVFVQQGHTHFLPSLSEQEAAEFSLMTPSTEMKMVEEDMEGEVVMVRLGADEGGMDADEVEVEGSSYVELKPSTTLLVPLELMEGQDDPVDTQLAFPELQQTVLPDDLRSEPHSGFSLMLDMDEDGDKDADTLPMENDLQFSEPPALSAAVEASDELVAKPEVIVLGTDDQEPLQPEEASEEDQRKETDTLDGVEIDGPAESELAEPADQAELQTENTEANYEMEDAKEQGDAEVVMLAEDHEVAEDHKPVGLSVSEPSPVGELAAAVDDKDSLAEKDAAAEEEMGEEDKAAPDQKEPEENGPVDVGAETTPSSETVTVVEQEEEEEKQQDHKASAETEEEGQEIKTEKETVRRTRGRPRKHKDVEEEQSVSNSQSDEQLVPETPTSQRKKKAPSTPTRRTTRGRTVTFVSPLPEEPEEAETSTLAPISPSRTPRKSKHSKEVKVRASTPRRSTRKAPPESPKDKEEEDVDNDTTAASTSKASSPGRRRASQRATPTRTSQRTQSNREEQSTATEDEVRDEEETEDEVTDTRVSRRTNSKTATPAKRRITQGNTPRRSSRRILNSSEVTPTPLEILKEEKAQEEVFASPVKRSSRKTKTESSEMQPALLEEEEDKKQWVSSPGRKTRQSSRVTLNVYPQVKLVPVSLPQSARKTRSETVMENTKESEALLEPELNSNTGRTNSHRPTRSKLWDYPEEDLPLLDSPLEVDFETPVADALIKRLQDEEEKQEAGVVVTKMVRTSKRSTKSSVEQVHSLLPVKDSLVPEPEEDESSQGEHSFIYSPSRRRIRGNRAESPGPSEDSAAPVTRSRRRVVTDAAVAPSDEIASEDQVEVEKAAGVSKTRKTGKRTANPTWLCVRELITQSAGLTVLMPACSTMRAKASDMHSKDCVKVAVRVRPFNKRERDAGSRCVVSMVSSSITIQDPRDSQNRRLFNFDYAYWSHSGFVRDRSGLFVPEEPGGRYADQDSVFHDLGEGILENALQVAIITHLIFIFIYTWVTMLLCWPTGRPAQGRVTRWWATGGPNKGLVPKLCDRLFQARRENLESRQCQVKSQVFFSMLEIYNEQVVDLLSRGSRTPGGLRVREEQQRGFYVEGLRTVPCESAPQVEQLMEQGTRTRTTAATHMNANSSRSHMLIILQLKQIFSKENITKQSNINLVDLAGSERQRSSGSEADRLKEGTAINLSLTTLGNVISSLADVAVGKKVVHIPYRDSVLTKLLQSALGGNSRTVMIATLSPADICYEESLSTLRYAERAKRIQNRAVVNESPTERLVKELKAENTRLLQRLSRLGQEGRRANDETKELRQLLTHNELQIRAIQTLWEQHLQEALKDWEQQYANITQERRMMQMHPYILNINEDAQLSGVVKLFIQEGEWDIGLCDSSLRSISIKGLGIQERHAVFRNEQRRVTLTPLAGSKVIVNGNAVSQTTELQHLVRLNTHTYVMTVLFSVPTAPICSLVIPLRGADSLDDWSRYDYDYFQSELAAAEGIHLGESSAGASQADPSLLAVFYDYIKLMPMVAEANQMSQELNKGVDFKLEIKNLALSDSKGHDLEKEIVVRVTTMGRKQVWMWSKAKFVNRKFLMEEVYQQHQAERSRDNVIQESTGRVQLRYPEIKTRSGILWSLCFWALLISGFSLWPSASLALEEQLEARTHTPHTHTYTHGNIVRCPLGEDDILIDPSELLGRRLDFQLVLEQCCGLRWIRETRNRGVQIGFRLFDCSQPLYTPAVWHNVNPLLDHRVHFASLHTSQRLLDYLQSSAVVLELWGLQEGCTDLISSLEGLRMTTEGIFIIEEVGRSDSTPADSAELSCSVRALQQDLEELKRVNASLRKENHSLREQLNTARNGGESARGRSVRPSCDADFARALKVFYHSMTSVKGQLQRLRRHRPSEESDLLGLRLFVDEQSRLLRDFSEQLEQSVSTLKQDVAAIVRRKRERSGIWS</sequence>
<organism evidence="1 2">
    <name type="scientific">Scortum barcoo</name>
    <name type="common">barcoo grunter</name>
    <dbReference type="NCBI Taxonomy" id="214431"/>
    <lineage>
        <taxon>Eukaryota</taxon>
        <taxon>Metazoa</taxon>
        <taxon>Chordata</taxon>
        <taxon>Craniata</taxon>
        <taxon>Vertebrata</taxon>
        <taxon>Euteleostomi</taxon>
        <taxon>Actinopterygii</taxon>
        <taxon>Neopterygii</taxon>
        <taxon>Teleostei</taxon>
        <taxon>Neoteleostei</taxon>
        <taxon>Acanthomorphata</taxon>
        <taxon>Eupercaria</taxon>
        <taxon>Centrarchiformes</taxon>
        <taxon>Terapontoidei</taxon>
        <taxon>Terapontidae</taxon>
        <taxon>Scortum</taxon>
    </lineage>
</organism>
<comment type="caution">
    <text evidence="1">The sequence shown here is derived from an EMBL/GenBank/DDBJ whole genome shotgun (WGS) entry which is preliminary data.</text>
</comment>
<keyword evidence="2" id="KW-1185">Reference proteome</keyword>
<gene>
    <name evidence="1" type="ORF">L3Q82_008925</name>
</gene>
<accession>A0ACB8XCW6</accession>
<reference evidence="1" key="1">
    <citation type="submission" date="2022-04" db="EMBL/GenBank/DDBJ databases">
        <title>Jade perch genome.</title>
        <authorList>
            <person name="Chao B."/>
        </authorList>
    </citation>
    <scope>NUCLEOTIDE SEQUENCE</scope>
    <source>
        <strain evidence="1">CB-2022</strain>
    </source>
</reference>